<dbReference type="NCBIfam" id="TIGR00614">
    <property type="entry name" value="recQ_fam"/>
    <property type="match status" value="1"/>
</dbReference>
<dbReference type="GO" id="GO:0043138">
    <property type="term" value="F:3'-5' DNA helicase activity"/>
    <property type="evidence" value="ECO:0007669"/>
    <property type="project" value="UniProtKB-EC"/>
</dbReference>
<evidence type="ECO:0000256" key="6">
    <source>
        <dbReference type="ARBA" id="ARBA00023125"/>
    </source>
</evidence>
<reference evidence="12 13" key="1">
    <citation type="submission" date="2021-10" db="EMBL/GenBank/DDBJ databases">
        <title>Anaerobic single-cell dispensing facilitates the cultivation of human gut bacteria.</title>
        <authorList>
            <person name="Afrizal A."/>
        </authorList>
    </citation>
    <scope>NUCLEOTIDE SEQUENCE [LARGE SCALE GENOMIC DNA]</scope>
    <source>
        <strain evidence="12 13">CLA-AA-H270</strain>
    </source>
</reference>
<dbReference type="GO" id="GO:0016787">
    <property type="term" value="F:hydrolase activity"/>
    <property type="evidence" value="ECO:0007669"/>
    <property type="project" value="UniProtKB-KW"/>
</dbReference>
<dbReference type="GO" id="GO:0005694">
    <property type="term" value="C:chromosome"/>
    <property type="evidence" value="ECO:0007669"/>
    <property type="project" value="TreeGrafter"/>
</dbReference>
<evidence type="ECO:0000259" key="10">
    <source>
        <dbReference type="PROSITE" id="PS51192"/>
    </source>
</evidence>
<dbReference type="InterPro" id="IPR014001">
    <property type="entry name" value="Helicase_ATP-bd"/>
</dbReference>
<dbReference type="InterPro" id="IPR004589">
    <property type="entry name" value="DNA_helicase_ATP-dep_RecQ"/>
</dbReference>
<dbReference type="GO" id="GO:0006310">
    <property type="term" value="P:DNA recombination"/>
    <property type="evidence" value="ECO:0007669"/>
    <property type="project" value="InterPro"/>
</dbReference>
<keyword evidence="7" id="KW-0413">Isomerase</keyword>
<name>A0AAW4W375_9FIRM</name>
<evidence type="ECO:0000256" key="9">
    <source>
        <dbReference type="ARBA" id="ARBA00034808"/>
    </source>
</evidence>
<dbReference type="Gene3D" id="3.40.50.300">
    <property type="entry name" value="P-loop containing nucleotide triphosphate hydrolases"/>
    <property type="match status" value="2"/>
</dbReference>
<keyword evidence="13" id="KW-1185">Reference proteome</keyword>
<dbReference type="Proteomes" id="UP001298753">
    <property type="component" value="Unassembled WGS sequence"/>
</dbReference>
<dbReference type="AlphaFoldDB" id="A0AAW4W375"/>
<feature type="domain" description="Helicase ATP-binding" evidence="10">
    <location>
        <begin position="27"/>
        <end position="197"/>
    </location>
</feature>
<evidence type="ECO:0000259" key="11">
    <source>
        <dbReference type="PROSITE" id="PS51194"/>
    </source>
</evidence>
<dbReference type="PROSITE" id="PS51194">
    <property type="entry name" value="HELICASE_CTER"/>
    <property type="match status" value="1"/>
</dbReference>
<dbReference type="SUPFAM" id="SSF52540">
    <property type="entry name" value="P-loop containing nucleoside triphosphate hydrolases"/>
    <property type="match status" value="1"/>
</dbReference>
<evidence type="ECO:0000256" key="1">
    <source>
        <dbReference type="ARBA" id="ARBA00005446"/>
    </source>
</evidence>
<organism evidence="12 13">
    <name type="scientific">Agathobaculum butyriciproducens</name>
    <dbReference type="NCBI Taxonomy" id="1628085"/>
    <lineage>
        <taxon>Bacteria</taxon>
        <taxon>Bacillati</taxon>
        <taxon>Bacillota</taxon>
        <taxon>Clostridia</taxon>
        <taxon>Eubacteriales</taxon>
        <taxon>Butyricicoccaceae</taxon>
        <taxon>Agathobaculum</taxon>
    </lineage>
</organism>
<dbReference type="InterPro" id="IPR027417">
    <property type="entry name" value="P-loop_NTPase"/>
</dbReference>
<dbReference type="GO" id="GO:0005524">
    <property type="term" value="F:ATP binding"/>
    <property type="evidence" value="ECO:0007669"/>
    <property type="project" value="UniProtKB-KW"/>
</dbReference>
<dbReference type="SMART" id="SM00490">
    <property type="entry name" value="HELICc"/>
    <property type="match status" value="1"/>
</dbReference>
<evidence type="ECO:0000256" key="7">
    <source>
        <dbReference type="ARBA" id="ARBA00023235"/>
    </source>
</evidence>
<dbReference type="Pfam" id="PF00271">
    <property type="entry name" value="Helicase_C"/>
    <property type="match status" value="1"/>
</dbReference>
<dbReference type="PROSITE" id="PS51192">
    <property type="entry name" value="HELICASE_ATP_BIND_1"/>
    <property type="match status" value="1"/>
</dbReference>
<evidence type="ECO:0000313" key="13">
    <source>
        <dbReference type="Proteomes" id="UP001298753"/>
    </source>
</evidence>
<dbReference type="SMART" id="SM00487">
    <property type="entry name" value="DEXDc"/>
    <property type="match status" value="1"/>
</dbReference>
<keyword evidence="3 12" id="KW-0378">Hydrolase</keyword>
<dbReference type="EMBL" id="JAJEPX010000057">
    <property type="protein sequence ID" value="MCC2177808.1"/>
    <property type="molecule type" value="Genomic_DNA"/>
</dbReference>
<evidence type="ECO:0000256" key="4">
    <source>
        <dbReference type="ARBA" id="ARBA00022806"/>
    </source>
</evidence>
<keyword evidence="4 12" id="KW-0347">Helicase</keyword>
<dbReference type="RefSeq" id="WP_227601189.1">
    <property type="nucleotide sequence ID" value="NZ_JAJEPX010000057.1"/>
</dbReference>
<dbReference type="GO" id="GO:0009378">
    <property type="term" value="F:four-way junction helicase activity"/>
    <property type="evidence" value="ECO:0007669"/>
    <property type="project" value="TreeGrafter"/>
</dbReference>
<evidence type="ECO:0000256" key="5">
    <source>
        <dbReference type="ARBA" id="ARBA00022840"/>
    </source>
</evidence>
<dbReference type="EC" id="5.6.2.4" evidence="9"/>
<dbReference type="GO" id="GO:0003677">
    <property type="term" value="F:DNA binding"/>
    <property type="evidence" value="ECO:0007669"/>
    <property type="project" value="UniProtKB-KW"/>
</dbReference>
<evidence type="ECO:0000313" key="12">
    <source>
        <dbReference type="EMBL" id="MCC2177808.1"/>
    </source>
</evidence>
<dbReference type="PANTHER" id="PTHR13710:SF105">
    <property type="entry name" value="ATP-DEPENDENT DNA HELICASE Q1"/>
    <property type="match status" value="1"/>
</dbReference>
<dbReference type="GO" id="GO:0005737">
    <property type="term" value="C:cytoplasm"/>
    <property type="evidence" value="ECO:0007669"/>
    <property type="project" value="TreeGrafter"/>
</dbReference>
<comment type="similarity">
    <text evidence="1">Belongs to the helicase family. RecQ subfamily.</text>
</comment>
<evidence type="ECO:0000256" key="8">
    <source>
        <dbReference type="ARBA" id="ARBA00034617"/>
    </source>
</evidence>
<dbReference type="PANTHER" id="PTHR13710">
    <property type="entry name" value="DNA HELICASE RECQ FAMILY MEMBER"/>
    <property type="match status" value="1"/>
</dbReference>
<keyword evidence="5" id="KW-0067">ATP-binding</keyword>
<dbReference type="Pfam" id="PF00270">
    <property type="entry name" value="DEAD"/>
    <property type="match status" value="1"/>
</dbReference>
<comment type="catalytic activity">
    <reaction evidence="8">
        <text>Couples ATP hydrolysis with the unwinding of duplex DNA by translocating in the 3'-5' direction.</text>
        <dbReference type="EC" id="5.6.2.4"/>
    </reaction>
</comment>
<accession>A0AAW4W375</accession>
<evidence type="ECO:0000256" key="3">
    <source>
        <dbReference type="ARBA" id="ARBA00022801"/>
    </source>
</evidence>
<dbReference type="InterPro" id="IPR001650">
    <property type="entry name" value="Helicase_C-like"/>
</dbReference>
<gene>
    <name evidence="12" type="ORF">LKD22_11860</name>
</gene>
<keyword evidence="6" id="KW-0238">DNA-binding</keyword>
<proteinExistence type="inferred from homology"/>
<evidence type="ECO:0000256" key="2">
    <source>
        <dbReference type="ARBA" id="ARBA00022741"/>
    </source>
</evidence>
<feature type="domain" description="Helicase C-terminal" evidence="11">
    <location>
        <begin position="232"/>
        <end position="385"/>
    </location>
</feature>
<keyword evidence="2" id="KW-0547">Nucleotide-binding</keyword>
<protein>
    <recommendedName>
        <fullName evidence="9">DNA 3'-5' helicase</fullName>
        <ecNumber evidence="9">5.6.2.4</ecNumber>
    </recommendedName>
</protein>
<dbReference type="InterPro" id="IPR011545">
    <property type="entry name" value="DEAD/DEAH_box_helicase_dom"/>
</dbReference>
<sequence>MDMKRHLKSALKALGFDKPRKAQIMPMNTLDAEQDAIIISATGSGKQVIYETVGLAHSDKLTIVIEPLLALIYNQVQTLQDHGVSADYIDMTRSKEDIDKILHRARKGKLTFLYITPERLRNHVFIETMQHSDIFMIVADECHCITEWGYTFRDAYLHIGDFINELKHKPVICACSATISADSLNIIRDSLHMDKPVILRSDLRRDNLILLKKDVTCNKKTLEERLEFRIKKLCKLIDKYHKDGSVLIFAQTTTYVDALYNILAEKYPDDVTRYHSRIKPERRKKQLLFDFLQGTRKIMIATSAFSMGIDVSDIELVVHFNAPISMTDYIQQIGRAGRDERKAHCVLFYDQNGDDDAISNSFIKKAKKQSPKAAKTIKSKLNQVHNFIYSDNCMVNDILEYQGQHEVKTCKRCTACAQKRRNSK</sequence>
<dbReference type="GO" id="GO:0006281">
    <property type="term" value="P:DNA repair"/>
    <property type="evidence" value="ECO:0007669"/>
    <property type="project" value="TreeGrafter"/>
</dbReference>
<comment type="caution">
    <text evidence="12">The sequence shown here is derived from an EMBL/GenBank/DDBJ whole genome shotgun (WGS) entry which is preliminary data.</text>
</comment>